<name>A0A6C0BYT4_9ZZZZ</name>
<evidence type="ECO:0000256" key="1">
    <source>
        <dbReference type="SAM" id="MobiDB-lite"/>
    </source>
</evidence>
<organism evidence="2">
    <name type="scientific">viral metagenome</name>
    <dbReference type="NCBI Taxonomy" id="1070528"/>
    <lineage>
        <taxon>unclassified sequences</taxon>
        <taxon>metagenomes</taxon>
        <taxon>organismal metagenomes</taxon>
    </lineage>
</organism>
<proteinExistence type="predicted"/>
<protein>
    <submittedName>
        <fullName evidence="2">Uncharacterized protein</fullName>
    </submittedName>
</protein>
<reference evidence="2" key="1">
    <citation type="journal article" date="2020" name="Nature">
        <title>Giant virus diversity and host interactions through global metagenomics.</title>
        <authorList>
            <person name="Schulz F."/>
            <person name="Roux S."/>
            <person name="Paez-Espino D."/>
            <person name="Jungbluth S."/>
            <person name="Walsh D.A."/>
            <person name="Denef V.J."/>
            <person name="McMahon K.D."/>
            <person name="Konstantinidis K.T."/>
            <person name="Eloe-Fadrosh E.A."/>
            <person name="Kyrpides N.C."/>
            <person name="Woyke T."/>
        </authorList>
    </citation>
    <scope>NUCLEOTIDE SEQUENCE</scope>
    <source>
        <strain evidence="2">GVMAG-M-3300020166-18</strain>
    </source>
</reference>
<sequence length="1672" mass="191251">MRDIVIISYKSVNFVFHDNHAEPALDKKQTNIYIPVAISQDDSIRELKQKIFKYCDKDFMSQFNIQPVIDEMYFYISTKNALHLKKYYFFLKELENIDAHLESFDITDKETGQFKERLVKVIKTDYTYNTIAKVFNGYSSISICQFKPLSINIAGTSVSFKPSQMVPLGKTSNRDALLIMDINPHTIRLAEQGLKLDTKSTPKMYTIYLELARDQTDEMIKPYFPLLDIQEVASVDDLKGMETTLYANNIEELNGIYNKQEGIIDYLRNIPLSYDFVKEGYNVFQYKIVPRQIVKVKLDTLFKLLETSEQFPLSRINYGKTHDKLYRLYTKEQTLQGENIPFIDKSFINRIKKLSGRANMITIYSSVEILGEKVPLYLDINEDCHIIISTETKNVLLQGQMIASILIDTVTPVIKMLENYLKNGGYDYDVVTYFEPHLVKNADYKGILSLKNPLKLDKIKTCLHPFFYIISDSMKKSIMLLYKRTSGFLMNDDSAIDYYLYQMVSLGIDNKNVITFLIENFGISKEDAAKKFAVFKSNLDVMGDEGHKHQKKYSGIFIYIKHIPSSNDIEVNIKDITNVKLLPYIKTIILATIEIALNGNQTTLKSICTDKVSLTAMRQMNINNDILESAPTPLQASMEGGGIFEDIDSDSDDSDDSDDRVSPKKAISSASSDSLINIEDYNSPRGVEQDANVLDDISSDEDAEPSPVSPAKPAKKDTKKDIKTTDKKDIKKDIKTDKKDIKTPVVEKYEINRDKDSLVGNSFDLFHKKLKSKEPALFVTENGPGKFNSYSRTCPSNVKRQPILLTNEEKMRIDKEAGNAYDGAIEYGTTPENKNWYICPRYWCLLNDVPLTQEDVDAGKCGGKVIPHNAKKVPKDAFIYEFYAKSEHDNNGKYITHYPHLLDSSKHRDGYCAPCCFKQKEGKAVIERDIKCKAEEAARHDKLKIKMQMNDKTEERTPIPASPKGLNTKKNLLIKQSILGGDKTPLPQNRVGFLQPSLEIFMNVIHSSYFVKGTTNKIKPVDKHIMRIGVENNIKQSFLSALAIIYSLYYENETIIPSIKEFKELLVGEKGIVNISNFMTFQNGALFTTFVGKRNKDPQISLRNAFENFKTFILDDNSDIDYTYLWDIIVEKNGLFKTSNNKYASDSIHNGMNLVILEISENDGTSDVNIICPTTIYSNSKFSSFKKTIIIVKHGEFYEPICFYSEKGKHLTLNVAFSKNDHDPGTKKTGMLKLLEGFKQLASSCLSLPSTAVHMKRNVGIQQLIKLIFSHNENYKKKTLKQIDENLKLVLNYNNKIIGVQTNIQLGAAPKQSVFIPCYASTHRIIEHFESITIDEAFKTPPEILITIEILNVLHNHLNNHHPNEKLNTKMRKDFGIINQDGDERDGFNSLPIRIVTSQSMDSIDKIAIGILTNANQFIRTRPIPLTELPHNISLEYHDGSDYYEFDRAISEDSIDTHSYNMVKNIRLETIFYNLYRHTFKALLNEPASYEFKSILYKLLLDGNINATNKAAIKDLINQGVEFIDVIELDNITIANLDQLSSCFNTNTCPTNGLCKKGDELCKQLLPRINLVNSQTDNEDSYLDRLIDELLRYKRIRNYIFTEDAYLAISDTEFKLHSDEYLIYESELDQSKLNDLKSHERKHKLQKNISELTQPAKVTQKYKQLFLHGEHF</sequence>
<feature type="compositionally biased region" description="Acidic residues" evidence="1">
    <location>
        <begin position="645"/>
        <end position="658"/>
    </location>
</feature>
<dbReference type="EMBL" id="MN739271">
    <property type="protein sequence ID" value="QHS96538.1"/>
    <property type="molecule type" value="Genomic_DNA"/>
</dbReference>
<accession>A0A6C0BYT4</accession>
<feature type="region of interest" description="Disordered" evidence="1">
    <location>
        <begin position="628"/>
        <end position="734"/>
    </location>
</feature>
<evidence type="ECO:0000313" key="2">
    <source>
        <dbReference type="EMBL" id="QHS96538.1"/>
    </source>
</evidence>
<feature type="compositionally biased region" description="Basic and acidic residues" evidence="1">
    <location>
        <begin position="714"/>
        <end position="734"/>
    </location>
</feature>